<dbReference type="PROSITE" id="PS51201">
    <property type="entry name" value="RCK_N"/>
    <property type="match status" value="2"/>
</dbReference>
<dbReference type="InterPro" id="IPR006037">
    <property type="entry name" value="RCK_C"/>
</dbReference>
<name>A0ABR7GQK3_9FIRM</name>
<keyword evidence="3" id="KW-0633">Potassium transport</keyword>
<keyword evidence="6" id="KW-0406">Ion transport</keyword>
<reference evidence="9 10" key="1">
    <citation type="submission" date="2020-08" db="EMBL/GenBank/DDBJ databases">
        <title>Genome public.</title>
        <authorList>
            <person name="Liu C."/>
            <person name="Sun Q."/>
        </authorList>
    </citation>
    <scope>NUCLEOTIDE SEQUENCE [LARGE SCALE GENOMIC DNA]</scope>
    <source>
        <strain evidence="9 10">M2</strain>
    </source>
</reference>
<dbReference type="EMBL" id="JACOPK010000012">
    <property type="protein sequence ID" value="MBC5696601.1"/>
    <property type="molecule type" value="Genomic_DNA"/>
</dbReference>
<dbReference type="NCBIfam" id="NF007033">
    <property type="entry name" value="PRK09496.1-5"/>
    <property type="match status" value="1"/>
</dbReference>
<feature type="domain" description="RCK N-terminal" evidence="7">
    <location>
        <begin position="1"/>
        <end position="120"/>
    </location>
</feature>
<feature type="domain" description="RCK C-terminal" evidence="8">
    <location>
        <begin position="140"/>
        <end position="224"/>
    </location>
</feature>
<organism evidence="9 10">
    <name type="scientific">Agathobaculum hominis</name>
    <dbReference type="NCBI Taxonomy" id="2763014"/>
    <lineage>
        <taxon>Bacteria</taxon>
        <taxon>Bacillati</taxon>
        <taxon>Bacillota</taxon>
        <taxon>Clostridia</taxon>
        <taxon>Eubacteriales</taxon>
        <taxon>Butyricicoccaceae</taxon>
        <taxon>Agathobaculum</taxon>
    </lineage>
</organism>
<evidence type="ECO:0000313" key="10">
    <source>
        <dbReference type="Proteomes" id="UP000641741"/>
    </source>
</evidence>
<dbReference type="InterPro" id="IPR003148">
    <property type="entry name" value="RCK_N"/>
</dbReference>
<feature type="domain" description="RCK N-terminal" evidence="7">
    <location>
        <begin position="228"/>
        <end position="346"/>
    </location>
</feature>
<evidence type="ECO:0000256" key="3">
    <source>
        <dbReference type="ARBA" id="ARBA00022538"/>
    </source>
</evidence>
<evidence type="ECO:0000256" key="2">
    <source>
        <dbReference type="ARBA" id="ARBA00022448"/>
    </source>
</evidence>
<dbReference type="Pfam" id="PF02080">
    <property type="entry name" value="TrkA_C"/>
    <property type="match status" value="2"/>
</dbReference>
<dbReference type="RefSeq" id="WP_186970666.1">
    <property type="nucleotide sequence ID" value="NZ_JACOPK010000012.1"/>
</dbReference>
<dbReference type="InterPro" id="IPR036291">
    <property type="entry name" value="NAD(P)-bd_dom_sf"/>
</dbReference>
<comment type="caution">
    <text evidence="9">The sequence shown here is derived from an EMBL/GenBank/DDBJ whole genome shotgun (WGS) entry which is preliminary data.</text>
</comment>
<gene>
    <name evidence="9" type="primary">trkA</name>
    <name evidence="9" type="ORF">H8S02_11750</name>
</gene>
<evidence type="ECO:0000313" key="9">
    <source>
        <dbReference type="EMBL" id="MBC5696601.1"/>
    </source>
</evidence>
<evidence type="ECO:0000259" key="8">
    <source>
        <dbReference type="PROSITE" id="PS51202"/>
    </source>
</evidence>
<dbReference type="PANTHER" id="PTHR43833">
    <property type="entry name" value="POTASSIUM CHANNEL PROTEIN 2-RELATED-RELATED"/>
    <property type="match status" value="1"/>
</dbReference>
<keyword evidence="10" id="KW-1185">Reference proteome</keyword>
<proteinExistence type="predicted"/>
<sequence length="453" mass="49648">MRIIIVGCGKVGSALAEQLSAEGHELTLIDLSERRLEKLTNRLDLTAVAGSGTSYQVLLEAGVQDTDLVIAVTAHDEINLLSCLTARKASGCHAIARVRDPQYVADLGFIRDELGISMAINPELSTARVVSRLMRFPSAIGVSTFARGRIELLDIRIPAESRLDGMAVCEVNPLLRTNVLLCMVRRGETTYIPKGDFILHTGDDVTVIIPPKEQKFFFDQVGVPSMPIKTAMLVGGGKIAFFLAKILLDSGISVKIIENRLERCEFLSEKLPAATVIHGDGTDRELLDEEGLSSCGAFVSLTGMDEENILLSMHAGRHSKARLFTKVNRVNFEEVISHLPIGTIIRPKQTTAELIGQYTRAMQNSMGSNVETLHQLGGAEALEFRVAAHHLTGVPLQDMPIRPDVLLCCINRKGRRIIPRGRDELQEGDTVIVVSTRQGMNDLQDIFLPQEAR</sequence>
<keyword evidence="4" id="KW-0630">Potassium</keyword>
<dbReference type="InterPro" id="IPR006036">
    <property type="entry name" value="K_uptake_TrkA"/>
</dbReference>
<dbReference type="InterPro" id="IPR050721">
    <property type="entry name" value="Trk_Ktr_HKT_K-transport"/>
</dbReference>
<keyword evidence="2" id="KW-0813">Transport</keyword>
<dbReference type="Pfam" id="PF02254">
    <property type="entry name" value="TrkA_N"/>
    <property type="match status" value="2"/>
</dbReference>
<evidence type="ECO:0000256" key="5">
    <source>
        <dbReference type="ARBA" id="ARBA00023027"/>
    </source>
</evidence>
<accession>A0ABR7GQK3</accession>
<evidence type="ECO:0000256" key="6">
    <source>
        <dbReference type="ARBA" id="ARBA00023065"/>
    </source>
</evidence>
<keyword evidence="5" id="KW-0520">NAD</keyword>
<evidence type="ECO:0000256" key="4">
    <source>
        <dbReference type="ARBA" id="ARBA00022958"/>
    </source>
</evidence>
<evidence type="ECO:0000256" key="1">
    <source>
        <dbReference type="ARBA" id="ARBA00017378"/>
    </source>
</evidence>
<protein>
    <recommendedName>
        <fullName evidence="1">Trk system potassium uptake protein TrkA</fullName>
    </recommendedName>
</protein>
<dbReference type="InterPro" id="IPR036721">
    <property type="entry name" value="RCK_C_sf"/>
</dbReference>
<dbReference type="PRINTS" id="PR00335">
    <property type="entry name" value="KUPTAKETRKA"/>
</dbReference>
<feature type="domain" description="RCK C-terminal" evidence="8">
    <location>
        <begin position="368"/>
        <end position="449"/>
    </location>
</feature>
<dbReference type="SUPFAM" id="SSF116726">
    <property type="entry name" value="TrkA C-terminal domain-like"/>
    <property type="match status" value="2"/>
</dbReference>
<dbReference type="NCBIfam" id="NF007039">
    <property type="entry name" value="PRK09496.3-2"/>
    <property type="match status" value="1"/>
</dbReference>
<dbReference type="Gene3D" id="3.30.70.1450">
    <property type="entry name" value="Regulator of K+ conductance, C-terminal domain"/>
    <property type="match status" value="2"/>
</dbReference>
<dbReference type="SUPFAM" id="SSF51735">
    <property type="entry name" value="NAD(P)-binding Rossmann-fold domains"/>
    <property type="match status" value="2"/>
</dbReference>
<dbReference type="Proteomes" id="UP000641741">
    <property type="component" value="Unassembled WGS sequence"/>
</dbReference>
<dbReference type="PANTHER" id="PTHR43833:SF5">
    <property type="entry name" value="TRK SYSTEM POTASSIUM UPTAKE PROTEIN TRKA"/>
    <property type="match status" value="1"/>
</dbReference>
<dbReference type="Gene3D" id="3.40.50.720">
    <property type="entry name" value="NAD(P)-binding Rossmann-like Domain"/>
    <property type="match status" value="2"/>
</dbReference>
<dbReference type="PROSITE" id="PS51202">
    <property type="entry name" value="RCK_C"/>
    <property type="match status" value="2"/>
</dbReference>
<evidence type="ECO:0000259" key="7">
    <source>
        <dbReference type="PROSITE" id="PS51201"/>
    </source>
</evidence>